<dbReference type="CDD" id="cd02149">
    <property type="entry name" value="NfsB-like"/>
    <property type="match status" value="1"/>
</dbReference>
<keyword evidence="2" id="KW-0521">NADP</keyword>
<evidence type="ECO:0000256" key="2">
    <source>
        <dbReference type="ARBA" id="ARBA00022857"/>
    </source>
</evidence>
<dbReference type="EC" id="1.5.1.34" evidence="5"/>
<evidence type="ECO:0000313" key="6">
    <source>
        <dbReference type="EMBL" id="NDS68050.1"/>
    </source>
</evidence>
<name>A0A6B2JBL2_FRATU</name>
<keyword evidence="3 5" id="KW-0560">Oxidoreductase</keyword>
<protein>
    <submittedName>
        <fullName evidence="5">Oxygen-insensitive NAD(P)H nitroreductase</fullName>
        <ecNumber evidence="5">1.5.1.34</ecNumber>
    </submittedName>
</protein>
<dbReference type="PANTHER" id="PTHR43673:SF10">
    <property type="entry name" value="NADH DEHYDROGENASE_NAD(P)H NITROREDUCTASE XCC3605-RELATED"/>
    <property type="match status" value="1"/>
</dbReference>
<dbReference type="Gene3D" id="3.40.109.10">
    <property type="entry name" value="NADH Oxidase"/>
    <property type="match status" value="1"/>
</dbReference>
<dbReference type="InterPro" id="IPR000415">
    <property type="entry name" value="Nitroreductase-like"/>
</dbReference>
<dbReference type="OMA" id="DQWMAKQ"/>
<evidence type="ECO:0000256" key="1">
    <source>
        <dbReference type="ARBA" id="ARBA00007118"/>
    </source>
</evidence>
<dbReference type="EMBL" id="JAAGKH010000007">
    <property type="protein sequence ID" value="NDR88451.1"/>
    <property type="molecule type" value="Genomic_DNA"/>
</dbReference>
<gene>
    <name evidence="5" type="primary">nfsB</name>
    <name evidence="6" type="ORF">FWI86_02880</name>
    <name evidence="5" type="ORF">FWJ04_01710</name>
</gene>
<reference evidence="5" key="2">
    <citation type="submission" date="2020-02" db="EMBL/GenBank/DDBJ databases">
        <title>Using affinity propagation clustering for identifying bacterial clades and subclades with whole-genome sequences of Francisella tularensis.</title>
        <authorList>
            <person name="Homeier-Bachmann T."/>
            <person name="Abdel-Glil M.Y."/>
            <person name="Hackbart A."/>
            <person name="Hotzel H."/>
            <person name="Tomaso H."/>
        </authorList>
    </citation>
    <scope>NUCLEOTIDE SEQUENCE</scope>
    <source>
        <strain evidence="6">15T0085</strain>
        <strain evidence="5">17T1429</strain>
    </source>
</reference>
<evidence type="ECO:0000256" key="3">
    <source>
        <dbReference type="ARBA" id="ARBA00023002"/>
    </source>
</evidence>
<proteinExistence type="inferred from homology"/>
<evidence type="ECO:0000259" key="4">
    <source>
        <dbReference type="Pfam" id="PF00881"/>
    </source>
</evidence>
<dbReference type="SUPFAM" id="SSF55469">
    <property type="entry name" value="FMN-dependent nitroreductase-like"/>
    <property type="match status" value="1"/>
</dbReference>
<reference evidence="5" key="1">
    <citation type="submission" date="2019-08" db="EMBL/GenBank/DDBJ databases">
        <authorList>
            <person name="Busch A."/>
        </authorList>
    </citation>
    <scope>NUCLEOTIDE SEQUENCE</scope>
    <source>
        <strain evidence="6">15T0085</strain>
        <strain evidence="5">17T1429</strain>
    </source>
</reference>
<dbReference type="EMBL" id="JAAGJP010000013">
    <property type="protein sequence ID" value="NDS68050.1"/>
    <property type="molecule type" value="Genomic_DNA"/>
</dbReference>
<dbReference type="PANTHER" id="PTHR43673">
    <property type="entry name" value="NAD(P)H NITROREDUCTASE YDGI-RELATED"/>
    <property type="match status" value="1"/>
</dbReference>
<comment type="caution">
    <text evidence="5">The sequence shown here is derived from an EMBL/GenBank/DDBJ whole genome shotgun (WGS) entry which is preliminary data.</text>
</comment>
<dbReference type="NCBIfam" id="NF008275">
    <property type="entry name" value="PRK11053.1"/>
    <property type="match status" value="1"/>
</dbReference>
<comment type="similarity">
    <text evidence="1">Belongs to the nitroreductase family.</text>
</comment>
<sequence>MNIVDYAKSRYTTKAYDPTKKLSNEQIQQIKDILRFTPSSVNSQPWHFILATSDQAKAKIAKAAENIHPKNVTNIKDCALVIVFCLKTDIDDEYLELLLNQERKDGRFPTSEFENMQRDVRRKFALAYKDKPQELQIWTEKQLYIALGNILLGLSALEINATPMESIEPHIIDTEFNLAEKGLKTSVIVTAGYSSEDDFNAKLPKSRRKKSLLKFSYYIYRKYLNEI</sequence>
<dbReference type="GO" id="GO:0004155">
    <property type="term" value="F:6,7-dihydropteridine reductase activity"/>
    <property type="evidence" value="ECO:0007669"/>
    <property type="project" value="UniProtKB-EC"/>
</dbReference>
<dbReference type="KEGG" id="ftz:CH68_226"/>
<evidence type="ECO:0000313" key="5">
    <source>
        <dbReference type="EMBL" id="NDR88451.1"/>
    </source>
</evidence>
<dbReference type="RefSeq" id="WP_003014271.1">
    <property type="nucleotide sequence ID" value="NZ_CP010289.1"/>
</dbReference>
<organism evidence="5">
    <name type="scientific">Francisella tularensis subsp. holarctica</name>
    <dbReference type="NCBI Taxonomy" id="119857"/>
    <lineage>
        <taxon>Bacteria</taxon>
        <taxon>Pseudomonadati</taxon>
        <taxon>Pseudomonadota</taxon>
        <taxon>Gammaproteobacteria</taxon>
        <taxon>Thiotrichales</taxon>
        <taxon>Francisellaceae</taxon>
        <taxon>Francisella</taxon>
    </lineage>
</organism>
<dbReference type="Pfam" id="PF00881">
    <property type="entry name" value="Nitroreductase"/>
    <property type="match status" value="1"/>
</dbReference>
<accession>A0A6B2JBL2</accession>
<dbReference type="InterPro" id="IPR029479">
    <property type="entry name" value="Nitroreductase"/>
</dbReference>
<feature type="domain" description="Nitroreductase" evidence="4">
    <location>
        <begin position="8"/>
        <end position="193"/>
    </location>
</feature>
<dbReference type="InterPro" id="IPR033878">
    <property type="entry name" value="NfsB-like"/>
</dbReference>
<dbReference type="AlphaFoldDB" id="A0A6B2JBL2"/>